<dbReference type="InterPro" id="IPR038657">
    <property type="entry name" value="Ribosomal_bL19_sf"/>
</dbReference>
<evidence type="ECO:0000313" key="9">
    <source>
        <dbReference type="Proteomes" id="UP000046395"/>
    </source>
</evidence>
<dbReference type="GO" id="GO:0003735">
    <property type="term" value="F:structural constituent of ribosome"/>
    <property type="evidence" value="ECO:0007669"/>
    <property type="project" value="InterPro"/>
</dbReference>
<dbReference type="Pfam" id="PF01245">
    <property type="entry name" value="Ribosomal_L19"/>
    <property type="match status" value="1"/>
</dbReference>
<dbReference type="GO" id="GO:0005762">
    <property type="term" value="C:mitochondrial large ribosomal subunit"/>
    <property type="evidence" value="ECO:0007669"/>
    <property type="project" value="TreeGrafter"/>
</dbReference>
<accession>A0A5S6QE45</accession>
<dbReference type="AlphaFoldDB" id="A0A5S6QE45"/>
<evidence type="ECO:0000256" key="2">
    <source>
        <dbReference type="ARBA" id="ARBA00005781"/>
    </source>
</evidence>
<dbReference type="STRING" id="70415.A0A5S6QE45"/>
<evidence type="ECO:0000256" key="4">
    <source>
        <dbReference type="ARBA" id="ARBA00022980"/>
    </source>
</evidence>
<comment type="similarity">
    <text evidence="2">Belongs to the bacterial ribosomal protein bL19 family.</text>
</comment>
<dbReference type="InterPro" id="IPR008991">
    <property type="entry name" value="Translation_prot_SH3-like_sf"/>
</dbReference>
<comment type="subcellular location">
    <subcellularLocation>
        <location evidence="1">Mitochondrion</location>
    </subcellularLocation>
</comment>
<reference evidence="10" key="1">
    <citation type="submission" date="2019-12" db="UniProtKB">
        <authorList>
            <consortium name="WormBaseParasite"/>
        </authorList>
    </citation>
    <scope>IDENTIFICATION</scope>
</reference>
<evidence type="ECO:0000256" key="6">
    <source>
        <dbReference type="ARBA" id="ARBA00023274"/>
    </source>
</evidence>
<keyword evidence="9" id="KW-1185">Reference proteome</keyword>
<name>A0A5S6QE45_TRIMR</name>
<keyword evidence="3" id="KW-0809">Transit peptide</keyword>
<keyword evidence="5" id="KW-0496">Mitochondrion</keyword>
<dbReference type="SUPFAM" id="SSF50104">
    <property type="entry name" value="Translation proteins SH3-like domain"/>
    <property type="match status" value="1"/>
</dbReference>
<dbReference type="Proteomes" id="UP000046395">
    <property type="component" value="Unassembled WGS sequence"/>
</dbReference>
<evidence type="ECO:0000256" key="8">
    <source>
        <dbReference type="ARBA" id="ARBA00035359"/>
    </source>
</evidence>
<organism evidence="9 10">
    <name type="scientific">Trichuris muris</name>
    <name type="common">Mouse whipworm</name>
    <dbReference type="NCBI Taxonomy" id="70415"/>
    <lineage>
        <taxon>Eukaryota</taxon>
        <taxon>Metazoa</taxon>
        <taxon>Ecdysozoa</taxon>
        <taxon>Nematoda</taxon>
        <taxon>Enoplea</taxon>
        <taxon>Dorylaimia</taxon>
        <taxon>Trichinellida</taxon>
        <taxon>Trichuridae</taxon>
        <taxon>Trichuris</taxon>
    </lineage>
</organism>
<evidence type="ECO:0000256" key="7">
    <source>
        <dbReference type="ARBA" id="ARBA00035288"/>
    </source>
</evidence>
<evidence type="ECO:0000313" key="10">
    <source>
        <dbReference type="WBParaSite" id="TMUE_1000005631.1"/>
    </source>
</evidence>
<dbReference type="GO" id="GO:0006412">
    <property type="term" value="P:translation"/>
    <property type="evidence" value="ECO:0007669"/>
    <property type="project" value="InterPro"/>
</dbReference>
<dbReference type="Gene3D" id="2.30.30.790">
    <property type="match status" value="1"/>
</dbReference>
<dbReference type="PANTHER" id="PTHR15680">
    <property type="entry name" value="RIBOSOMAL PROTEIN L19"/>
    <property type="match status" value="1"/>
</dbReference>
<evidence type="ECO:0000256" key="3">
    <source>
        <dbReference type="ARBA" id="ARBA00022946"/>
    </source>
</evidence>
<protein>
    <recommendedName>
        <fullName evidence="7">Large ribosomal subunit protein bL19m</fullName>
    </recommendedName>
    <alternativeName>
        <fullName evidence="8">39S ribosomal protein L19, mitochondrial</fullName>
    </alternativeName>
</protein>
<sequence length="300" mass="35377">MFLHGRQRGASICQLVVGKSFFGTWVKKDVVPLPVAFANRPSNGDELIAEYRFACPEFLPSMPFARRNHLLEKLQRMDMLRRRERIKIPEFYVGSILAVTMSVPYTANRLHRFVGICIQRDWRGLKHFFTVRNVIHNEGFEIRYDLYNPTLISIEVLKLEKRLDDELLYLRDALPKYSTFPFDMEPQPHKPVKASKVVSADDSSEPMCFDGEILFYVELKPPPWTKRWHLRDCKGIQNFWELVPLYKKLMYRKAKLKPWDKYDIISTYKGNATLEDMRYVLRQIDQKCNCSQSQQLAETS</sequence>
<dbReference type="PANTHER" id="PTHR15680:SF9">
    <property type="entry name" value="LARGE RIBOSOMAL SUBUNIT PROTEIN BL19M"/>
    <property type="match status" value="1"/>
</dbReference>
<evidence type="ECO:0000256" key="5">
    <source>
        <dbReference type="ARBA" id="ARBA00023128"/>
    </source>
</evidence>
<keyword evidence="6" id="KW-0687">Ribonucleoprotein</keyword>
<proteinExistence type="inferred from homology"/>
<dbReference type="FunFam" id="2.30.30.790:FF:000002">
    <property type="entry name" value="39S ribosomal protein L19, mitochondrial"/>
    <property type="match status" value="1"/>
</dbReference>
<dbReference type="WBParaSite" id="TMUE_1000005631.1">
    <property type="protein sequence ID" value="TMUE_1000005631.1"/>
    <property type="gene ID" value="WBGene00290079"/>
</dbReference>
<dbReference type="InterPro" id="IPR001857">
    <property type="entry name" value="Ribosomal_bL19"/>
</dbReference>
<keyword evidence="4" id="KW-0689">Ribosomal protein</keyword>
<evidence type="ECO:0000256" key="1">
    <source>
        <dbReference type="ARBA" id="ARBA00004173"/>
    </source>
</evidence>